<dbReference type="Pfam" id="PF00109">
    <property type="entry name" value="ketoacyl-synt"/>
    <property type="match status" value="1"/>
</dbReference>
<dbReference type="STRING" id="645133.E3QZJ2"/>
<evidence type="ECO:0000313" key="5">
    <source>
        <dbReference type="EMBL" id="EFQ36280.1"/>
    </source>
</evidence>
<dbReference type="SUPFAM" id="SSF55048">
    <property type="entry name" value="Probable ACP-binding domain of malonyl-CoA ACP transacylase"/>
    <property type="match status" value="1"/>
</dbReference>
<evidence type="ECO:0000259" key="4">
    <source>
        <dbReference type="PROSITE" id="PS52004"/>
    </source>
</evidence>
<sequence>MPYVQDSSSLGETNSSSGDFHVLGGYFVDGTLQEFGPSFFGITPIEAMWMDPQQRKLLEVDYDSFESAGVTLELYSRLPTDDVQEPSFRHALAATGVDPGIISNRISHAFNLKGTSIVVNIACSSSVYAVHNACNALRNKECQAAVFCGVNLILAVDQHMNTGCCAVYLKRLSDAIRDGDPIRDRDPIRAVMRSSATNNNGKVPVVGITHPNRDAQVEVIRHAYHSAGNLDPRLTGFFECHGTGAAIGDPLEVHAVLLAMNDQRSDEEPLLIGAVKTNIGHSGAASGLSAVIKAVLVAERGVIPPTRGIIKPNPKIQWSDWKVATHNDAVEFPRELPVRRVSLKSFGYGGTGAHIIVEGANSLLAQKQSYKYIDPTAAALSREGRVKMPRGTFDRNRPFLLAFPAHDKAALERRLATHAQVFGNYELLNLSYTLANRRTRFLSRGYAVVSPGSRAATTVTGLFEGLVCADNKKTPTIAFVFTGQRAQWPRMGAELMAYYPSFRRTIQVLDMTLGDLDNAPEWTIEEALLERGPFSRVQEAEFAQPHTTAVQIALMQLLRVCGIRPVVNVGHSSGEIAAAYATGYISASEAIIMAYCRGQVVRDINTNGAMMAVGIGAEAVEPYLAQLSPKGSVSVACHNSPSGVTLSGDAAAIDELQDQLTKDKIFAWVVKTGGKAYHSPHMIPASEAYERLVRASKTSLLPLDLPLQTRARRVSSVKL</sequence>
<dbReference type="PANTHER" id="PTHR43775">
    <property type="entry name" value="FATTY ACID SYNTHASE"/>
    <property type="match status" value="1"/>
</dbReference>
<protein>
    <submittedName>
        <fullName evidence="5">Beta-ketoacyl synthase domain-containing protein</fullName>
    </submittedName>
</protein>
<dbReference type="InterPro" id="IPR001227">
    <property type="entry name" value="Ac_transferase_dom_sf"/>
</dbReference>
<evidence type="ECO:0000256" key="3">
    <source>
        <dbReference type="ARBA" id="ARBA00022679"/>
    </source>
</evidence>
<dbReference type="InterPro" id="IPR014031">
    <property type="entry name" value="Ketoacyl_synth_C"/>
</dbReference>
<dbReference type="Pfam" id="PF16197">
    <property type="entry name" value="KAsynt_C_assoc"/>
    <property type="match status" value="1"/>
</dbReference>
<reference evidence="6" key="1">
    <citation type="journal article" date="2012" name="Nat. Genet.">
        <title>Lifestyle transitions in plant pathogenic Colletotrichum fungi deciphered by genome and transcriptome analyses.</title>
        <authorList>
            <person name="O'Connell R.J."/>
            <person name="Thon M.R."/>
            <person name="Hacquard S."/>
            <person name="Amyotte S.G."/>
            <person name="Kleemann J."/>
            <person name="Torres M.F."/>
            <person name="Damm U."/>
            <person name="Buiate E.A."/>
            <person name="Epstein L."/>
            <person name="Alkan N."/>
            <person name="Altmueller J."/>
            <person name="Alvarado-Balderrama L."/>
            <person name="Bauser C.A."/>
            <person name="Becker C."/>
            <person name="Birren B.W."/>
            <person name="Chen Z."/>
            <person name="Choi J."/>
            <person name="Crouch J.A."/>
            <person name="Duvick J.P."/>
            <person name="Farman M.A."/>
            <person name="Gan P."/>
            <person name="Heiman D."/>
            <person name="Henrissat B."/>
            <person name="Howard R.J."/>
            <person name="Kabbage M."/>
            <person name="Koch C."/>
            <person name="Kracher B."/>
            <person name="Kubo Y."/>
            <person name="Law A.D."/>
            <person name="Lebrun M.-H."/>
            <person name="Lee Y.-H."/>
            <person name="Miyara I."/>
            <person name="Moore N."/>
            <person name="Neumann U."/>
            <person name="Nordstroem K."/>
            <person name="Panaccione D.G."/>
            <person name="Panstruga R."/>
            <person name="Place M."/>
            <person name="Proctor R.H."/>
            <person name="Prusky D."/>
            <person name="Rech G."/>
            <person name="Reinhardt R."/>
            <person name="Rollins J.A."/>
            <person name="Rounsley S."/>
            <person name="Schardl C.L."/>
            <person name="Schwartz D.C."/>
            <person name="Shenoy N."/>
            <person name="Shirasu K."/>
            <person name="Sikhakolli U.R."/>
            <person name="Stueber K."/>
            <person name="Sukno S.A."/>
            <person name="Sweigard J.A."/>
            <person name="Takano Y."/>
            <person name="Takahara H."/>
            <person name="Trail F."/>
            <person name="van der Does H.C."/>
            <person name="Voll L.M."/>
            <person name="Will I."/>
            <person name="Young S."/>
            <person name="Zeng Q."/>
            <person name="Zhang J."/>
            <person name="Zhou S."/>
            <person name="Dickman M.B."/>
            <person name="Schulze-Lefert P."/>
            <person name="Ver Loren van Themaat E."/>
            <person name="Ma L.-J."/>
            <person name="Vaillancourt L.J."/>
        </authorList>
    </citation>
    <scope>NUCLEOTIDE SEQUENCE [LARGE SCALE GENOMIC DNA]</scope>
    <source>
        <strain evidence="6">M1.001 / M2 / FGSC 10212</strain>
    </source>
</reference>
<dbReference type="GeneID" id="24416789"/>
<dbReference type="GO" id="GO:0044550">
    <property type="term" value="P:secondary metabolite biosynthetic process"/>
    <property type="evidence" value="ECO:0007669"/>
    <property type="project" value="TreeGrafter"/>
</dbReference>
<dbReference type="PANTHER" id="PTHR43775:SF50">
    <property type="entry name" value="HIGHLY REDUCING POLYKETIDE SYNTHASE SRDA"/>
    <property type="match status" value="1"/>
</dbReference>
<dbReference type="InterPro" id="IPR014030">
    <property type="entry name" value="Ketoacyl_synth_N"/>
</dbReference>
<dbReference type="Proteomes" id="UP000008782">
    <property type="component" value="Unassembled WGS sequence"/>
</dbReference>
<dbReference type="EMBL" id="GG697417">
    <property type="protein sequence ID" value="EFQ36280.1"/>
    <property type="molecule type" value="Genomic_DNA"/>
</dbReference>
<dbReference type="SMART" id="SM00827">
    <property type="entry name" value="PKS_AT"/>
    <property type="match status" value="1"/>
</dbReference>
<dbReference type="InterPro" id="IPR032821">
    <property type="entry name" value="PKS_assoc"/>
</dbReference>
<feature type="domain" description="Ketosynthase family 3 (KS3)" evidence="4">
    <location>
        <begin position="1"/>
        <end position="359"/>
    </location>
</feature>
<dbReference type="Gene3D" id="3.40.47.10">
    <property type="match status" value="2"/>
</dbReference>
<accession>E3QZJ2</accession>
<evidence type="ECO:0000256" key="2">
    <source>
        <dbReference type="ARBA" id="ARBA00022553"/>
    </source>
</evidence>
<dbReference type="VEuPathDB" id="FungiDB:GLRG_11425"/>
<dbReference type="InterPro" id="IPR050091">
    <property type="entry name" value="PKS_NRPS_Biosynth_Enz"/>
</dbReference>
<keyword evidence="1" id="KW-0596">Phosphopantetheine</keyword>
<name>E3QZJ2_COLGM</name>
<dbReference type="RefSeq" id="XP_008100300.1">
    <property type="nucleotide sequence ID" value="XM_008102109.1"/>
</dbReference>
<dbReference type="PROSITE" id="PS52004">
    <property type="entry name" value="KS3_2"/>
    <property type="match status" value="1"/>
</dbReference>
<dbReference type="SMART" id="SM00825">
    <property type="entry name" value="PKS_KS"/>
    <property type="match status" value="1"/>
</dbReference>
<dbReference type="CDD" id="cd00833">
    <property type="entry name" value="PKS"/>
    <property type="match status" value="1"/>
</dbReference>
<evidence type="ECO:0000256" key="1">
    <source>
        <dbReference type="ARBA" id="ARBA00022450"/>
    </source>
</evidence>
<dbReference type="InterPro" id="IPR018201">
    <property type="entry name" value="Ketoacyl_synth_AS"/>
</dbReference>
<dbReference type="GO" id="GO:0006633">
    <property type="term" value="P:fatty acid biosynthetic process"/>
    <property type="evidence" value="ECO:0007669"/>
    <property type="project" value="InterPro"/>
</dbReference>
<dbReference type="SUPFAM" id="SSF52151">
    <property type="entry name" value="FabD/lysophospholipase-like"/>
    <property type="match status" value="1"/>
</dbReference>
<dbReference type="InterPro" id="IPR016039">
    <property type="entry name" value="Thiolase-like"/>
</dbReference>
<gene>
    <name evidence="5" type="ORF">GLRG_11425</name>
</gene>
<dbReference type="Pfam" id="PF00698">
    <property type="entry name" value="Acyl_transf_1"/>
    <property type="match status" value="1"/>
</dbReference>
<dbReference type="InterPro" id="IPR020841">
    <property type="entry name" value="PKS_Beta-ketoAc_synthase_dom"/>
</dbReference>
<evidence type="ECO:0000313" key="6">
    <source>
        <dbReference type="Proteomes" id="UP000008782"/>
    </source>
</evidence>
<dbReference type="AlphaFoldDB" id="E3QZJ2"/>
<proteinExistence type="predicted"/>
<keyword evidence="2" id="KW-0597">Phosphoprotein</keyword>
<dbReference type="Pfam" id="PF02801">
    <property type="entry name" value="Ketoacyl-synt_C"/>
    <property type="match status" value="1"/>
</dbReference>
<dbReference type="eggNOG" id="KOG1202">
    <property type="taxonomic scope" value="Eukaryota"/>
</dbReference>
<dbReference type="SUPFAM" id="SSF53901">
    <property type="entry name" value="Thiolase-like"/>
    <property type="match status" value="1"/>
</dbReference>
<keyword evidence="6" id="KW-1185">Reference proteome</keyword>
<dbReference type="GO" id="GO:0004312">
    <property type="term" value="F:fatty acid synthase activity"/>
    <property type="evidence" value="ECO:0007669"/>
    <property type="project" value="TreeGrafter"/>
</dbReference>
<dbReference type="InterPro" id="IPR014043">
    <property type="entry name" value="Acyl_transferase_dom"/>
</dbReference>
<dbReference type="Gene3D" id="3.40.366.10">
    <property type="entry name" value="Malonyl-Coenzyme A Acyl Carrier Protein, domain 2"/>
    <property type="match status" value="1"/>
</dbReference>
<dbReference type="InterPro" id="IPR016035">
    <property type="entry name" value="Acyl_Trfase/lysoPLipase"/>
</dbReference>
<dbReference type="PROSITE" id="PS00606">
    <property type="entry name" value="KS3_1"/>
    <property type="match status" value="1"/>
</dbReference>
<organism evidence="6">
    <name type="scientific">Colletotrichum graminicola (strain M1.001 / M2 / FGSC 10212)</name>
    <name type="common">Maize anthracnose fungus</name>
    <name type="synonym">Glomerella graminicola</name>
    <dbReference type="NCBI Taxonomy" id="645133"/>
    <lineage>
        <taxon>Eukaryota</taxon>
        <taxon>Fungi</taxon>
        <taxon>Dikarya</taxon>
        <taxon>Ascomycota</taxon>
        <taxon>Pezizomycotina</taxon>
        <taxon>Sordariomycetes</taxon>
        <taxon>Hypocreomycetidae</taxon>
        <taxon>Glomerellales</taxon>
        <taxon>Glomerellaceae</taxon>
        <taxon>Colletotrichum</taxon>
        <taxon>Colletotrichum graminicola species complex</taxon>
    </lineage>
</organism>
<dbReference type="InterPro" id="IPR016036">
    <property type="entry name" value="Malonyl_transacylase_ACP-bd"/>
</dbReference>
<dbReference type="OrthoDB" id="4845845at2759"/>
<keyword evidence="3" id="KW-0808">Transferase</keyword>
<dbReference type="GO" id="GO:0004315">
    <property type="term" value="F:3-oxoacyl-[acyl-carrier-protein] synthase activity"/>
    <property type="evidence" value="ECO:0007669"/>
    <property type="project" value="InterPro"/>
</dbReference>
<dbReference type="HOGENOM" id="CLU_000022_16_6_1"/>